<reference evidence="1" key="1">
    <citation type="submission" date="2023-04" db="EMBL/GenBank/DDBJ databases">
        <title>A chromosome-level genome assembly of the parasitoid wasp Eretmocerus hayati.</title>
        <authorList>
            <person name="Zhong Y."/>
            <person name="Liu S."/>
            <person name="Liu Y."/>
        </authorList>
    </citation>
    <scope>NUCLEOTIDE SEQUENCE</scope>
    <source>
        <strain evidence="1">ZJU_SS_LIU_2023</strain>
    </source>
</reference>
<keyword evidence="2" id="KW-1185">Reference proteome</keyword>
<comment type="caution">
    <text evidence="1">The sequence shown here is derived from an EMBL/GenBank/DDBJ whole genome shotgun (WGS) entry which is preliminary data.</text>
</comment>
<name>A0ACC2NDX7_9HYME</name>
<sequence>MEWMKCNACWVTCESQQNHLEFFFTQCGHIYCAMCISMAEQRCIQCGTIDTISLPLKEPLDPQIQHYFQPIPEQWEKVLWAQKFQETQLSLCLQRGDACESKYQALKVEYCKATDAQNKLLDKYNRLKMAVMAMQQREKVHHYTPSVLKTPVNQAEGHQHSSQLRFHDRQSHDNLRRNDGEFRVPTITRVPKSAGYYSASTSSSTSRMYSSTSDYSSTFSRPE</sequence>
<gene>
    <name evidence="1" type="ORF">QAD02_010202</name>
</gene>
<proteinExistence type="predicted"/>
<evidence type="ECO:0000313" key="2">
    <source>
        <dbReference type="Proteomes" id="UP001239111"/>
    </source>
</evidence>
<protein>
    <submittedName>
        <fullName evidence="1">Uncharacterized protein</fullName>
    </submittedName>
</protein>
<dbReference type="Proteomes" id="UP001239111">
    <property type="component" value="Chromosome 4"/>
</dbReference>
<organism evidence="1 2">
    <name type="scientific">Eretmocerus hayati</name>
    <dbReference type="NCBI Taxonomy" id="131215"/>
    <lineage>
        <taxon>Eukaryota</taxon>
        <taxon>Metazoa</taxon>
        <taxon>Ecdysozoa</taxon>
        <taxon>Arthropoda</taxon>
        <taxon>Hexapoda</taxon>
        <taxon>Insecta</taxon>
        <taxon>Pterygota</taxon>
        <taxon>Neoptera</taxon>
        <taxon>Endopterygota</taxon>
        <taxon>Hymenoptera</taxon>
        <taxon>Apocrita</taxon>
        <taxon>Proctotrupomorpha</taxon>
        <taxon>Chalcidoidea</taxon>
        <taxon>Aphelinidae</taxon>
        <taxon>Aphelininae</taxon>
        <taxon>Eretmocerus</taxon>
    </lineage>
</organism>
<dbReference type="EMBL" id="CM056744">
    <property type="protein sequence ID" value="KAJ8668539.1"/>
    <property type="molecule type" value="Genomic_DNA"/>
</dbReference>
<evidence type="ECO:0000313" key="1">
    <source>
        <dbReference type="EMBL" id="KAJ8668539.1"/>
    </source>
</evidence>
<accession>A0ACC2NDX7</accession>